<dbReference type="OrthoDB" id="2094269at2759"/>
<dbReference type="InterPro" id="IPR005645">
    <property type="entry name" value="FSH-like_dom"/>
</dbReference>
<dbReference type="Pfam" id="PF03959">
    <property type="entry name" value="FSH1"/>
    <property type="match status" value="1"/>
</dbReference>
<dbReference type="InterPro" id="IPR050593">
    <property type="entry name" value="LovG"/>
</dbReference>
<keyword evidence="4" id="KW-1185">Reference proteome</keyword>
<accession>A0A7C8M3J5</accession>
<organism evidence="3 4">
    <name type="scientific">Massariosphaeria phaeospora</name>
    <dbReference type="NCBI Taxonomy" id="100035"/>
    <lineage>
        <taxon>Eukaryota</taxon>
        <taxon>Fungi</taxon>
        <taxon>Dikarya</taxon>
        <taxon>Ascomycota</taxon>
        <taxon>Pezizomycotina</taxon>
        <taxon>Dothideomycetes</taxon>
        <taxon>Pleosporomycetidae</taxon>
        <taxon>Pleosporales</taxon>
        <taxon>Pleosporales incertae sedis</taxon>
        <taxon>Massariosphaeria</taxon>
    </lineage>
</organism>
<dbReference type="GO" id="GO:0005634">
    <property type="term" value="C:nucleus"/>
    <property type="evidence" value="ECO:0007669"/>
    <property type="project" value="TreeGrafter"/>
</dbReference>
<sequence>MHFLCLHGLGSNSTRFQAQVAVIIAELGDEHTYDFVNGPVESAPAAELFDQLAWSKGKGIGPDVCYSFFNWYEPQSILDALDWLSSYTQENGPYDAVMAFSQSTCLTATLLLQHHALHPDAEPLFRCGVFFQGILPLKIEALSEGRRIQFGNVSPDEAKLCDDVPDKGAEDESVDALEPLGIPTAHVWGTNDTFPLPQGERLSHLFSKSLRTHVTHQDGHAIPGAKNMDGVRRIVRAIRKTTERAQMLH</sequence>
<feature type="domain" description="Serine hydrolase" evidence="2">
    <location>
        <begin position="2"/>
        <end position="227"/>
    </location>
</feature>
<dbReference type="GO" id="GO:0019748">
    <property type="term" value="P:secondary metabolic process"/>
    <property type="evidence" value="ECO:0007669"/>
    <property type="project" value="TreeGrafter"/>
</dbReference>
<evidence type="ECO:0000256" key="1">
    <source>
        <dbReference type="ARBA" id="ARBA00022801"/>
    </source>
</evidence>
<evidence type="ECO:0000313" key="4">
    <source>
        <dbReference type="Proteomes" id="UP000481861"/>
    </source>
</evidence>
<keyword evidence="1 3" id="KW-0378">Hydrolase</keyword>
<dbReference type="GO" id="GO:0005737">
    <property type="term" value="C:cytoplasm"/>
    <property type="evidence" value="ECO:0007669"/>
    <property type="project" value="TreeGrafter"/>
</dbReference>
<dbReference type="InterPro" id="IPR029058">
    <property type="entry name" value="AB_hydrolase_fold"/>
</dbReference>
<protein>
    <submittedName>
        <fullName evidence="3">Serine hydrolase FSH</fullName>
    </submittedName>
</protein>
<evidence type="ECO:0000313" key="3">
    <source>
        <dbReference type="EMBL" id="KAF2864663.1"/>
    </source>
</evidence>
<dbReference type="PANTHER" id="PTHR48070:SF7">
    <property type="entry name" value="SERINE HYDROLASE FSH DOMAIN-CONTAINING PROTEIN-RELATED"/>
    <property type="match status" value="1"/>
</dbReference>
<dbReference type="PANTHER" id="PTHR48070">
    <property type="entry name" value="ESTERASE OVCA2"/>
    <property type="match status" value="1"/>
</dbReference>
<dbReference type="SUPFAM" id="SSF53474">
    <property type="entry name" value="alpha/beta-Hydrolases"/>
    <property type="match status" value="1"/>
</dbReference>
<dbReference type="GO" id="GO:0016787">
    <property type="term" value="F:hydrolase activity"/>
    <property type="evidence" value="ECO:0007669"/>
    <property type="project" value="UniProtKB-KW"/>
</dbReference>
<dbReference type="EMBL" id="JAADJZ010000042">
    <property type="protein sequence ID" value="KAF2864663.1"/>
    <property type="molecule type" value="Genomic_DNA"/>
</dbReference>
<proteinExistence type="predicted"/>
<dbReference type="Gene3D" id="3.40.50.1820">
    <property type="entry name" value="alpha/beta hydrolase"/>
    <property type="match status" value="1"/>
</dbReference>
<reference evidence="3 4" key="1">
    <citation type="submission" date="2020-01" db="EMBL/GenBank/DDBJ databases">
        <authorList>
            <consortium name="DOE Joint Genome Institute"/>
            <person name="Haridas S."/>
            <person name="Albert R."/>
            <person name="Binder M."/>
            <person name="Bloem J."/>
            <person name="Labutti K."/>
            <person name="Salamov A."/>
            <person name="Andreopoulos B."/>
            <person name="Baker S.E."/>
            <person name="Barry K."/>
            <person name="Bills G."/>
            <person name="Bluhm B.H."/>
            <person name="Cannon C."/>
            <person name="Castanera R."/>
            <person name="Culley D.E."/>
            <person name="Daum C."/>
            <person name="Ezra D."/>
            <person name="Gonzalez J.B."/>
            <person name="Henrissat B."/>
            <person name="Kuo A."/>
            <person name="Liang C."/>
            <person name="Lipzen A."/>
            <person name="Lutzoni F."/>
            <person name="Magnuson J."/>
            <person name="Mondo S."/>
            <person name="Nolan M."/>
            <person name="Ohm R."/>
            <person name="Pangilinan J."/>
            <person name="Park H.-J.H."/>
            <person name="Ramirez L."/>
            <person name="Alfaro M."/>
            <person name="Sun H."/>
            <person name="Tritt A."/>
            <person name="Yoshinaga Y."/>
            <person name="Zwiers L.-H.L."/>
            <person name="Turgeon B.G."/>
            <person name="Goodwin S.B."/>
            <person name="Spatafora J.W."/>
            <person name="Crous P.W."/>
            <person name="Grigoriev I.V."/>
        </authorList>
    </citation>
    <scope>NUCLEOTIDE SEQUENCE [LARGE SCALE GENOMIC DNA]</scope>
    <source>
        <strain evidence="3 4">CBS 611.86</strain>
    </source>
</reference>
<dbReference type="Proteomes" id="UP000481861">
    <property type="component" value="Unassembled WGS sequence"/>
</dbReference>
<gene>
    <name evidence="3" type="ORF">BDV95DRAFT_600381</name>
</gene>
<comment type="caution">
    <text evidence="3">The sequence shown here is derived from an EMBL/GenBank/DDBJ whole genome shotgun (WGS) entry which is preliminary data.</text>
</comment>
<evidence type="ECO:0000259" key="2">
    <source>
        <dbReference type="Pfam" id="PF03959"/>
    </source>
</evidence>
<name>A0A7C8M3J5_9PLEO</name>
<dbReference type="AlphaFoldDB" id="A0A7C8M3J5"/>